<feature type="chain" id="PRO_5043935868" description="WxL domain-containing protein" evidence="1">
    <location>
        <begin position="25"/>
        <end position="187"/>
    </location>
</feature>
<accession>A0AAW5TSH5</accession>
<evidence type="ECO:0000256" key="1">
    <source>
        <dbReference type="SAM" id="SignalP"/>
    </source>
</evidence>
<protein>
    <recommendedName>
        <fullName evidence="4">WxL domain-containing protein</fullName>
    </recommendedName>
</protein>
<keyword evidence="1" id="KW-0732">Signal</keyword>
<reference evidence="2" key="1">
    <citation type="submission" date="2023-08" db="EMBL/GenBank/DDBJ databases">
        <title>Genomic analyses of the natural microbiome of Caenorhabditis elegans.</title>
        <authorList>
            <person name="Samuel B."/>
        </authorList>
    </citation>
    <scope>NUCLEOTIDE SEQUENCE</scope>
    <source>
        <strain evidence="2">BIGb0220</strain>
    </source>
</reference>
<evidence type="ECO:0000313" key="3">
    <source>
        <dbReference type="Proteomes" id="UP001207687"/>
    </source>
</evidence>
<dbReference type="EMBL" id="JAOQNN010000003">
    <property type="protein sequence ID" value="MCW2282225.1"/>
    <property type="molecule type" value="Genomic_DNA"/>
</dbReference>
<gene>
    <name evidence="2" type="ORF">M2256_002770</name>
</gene>
<dbReference type="AlphaFoldDB" id="A0AAW5TSH5"/>
<feature type="signal peptide" evidence="1">
    <location>
        <begin position="1"/>
        <end position="24"/>
    </location>
</feature>
<sequence length="187" mass="19401">MFNSKKFFTLCATSIAGFSAVASIAPVSVFADAAKNGETVVTYDGTPQPAEWGLSVPATVKLDKNGNVDTEPGVYGVGKLAIVTETGADYKDSVKNHVFNVHGSVSADKIGEKPLYFGAGNQGNAEPTSWVGTPQDNLTNGLDIMLTTTTSGSVAPNLYINFGVKDEDAGTVNVGDSTTVSWTAAEN</sequence>
<dbReference type="RefSeq" id="WP_264654117.1">
    <property type="nucleotide sequence ID" value="NZ_JAOQNN010000003.1"/>
</dbReference>
<name>A0AAW5TSH5_9LACT</name>
<evidence type="ECO:0008006" key="4">
    <source>
        <dbReference type="Google" id="ProtNLM"/>
    </source>
</evidence>
<comment type="caution">
    <text evidence="2">The sequence shown here is derived from an EMBL/GenBank/DDBJ whole genome shotgun (WGS) entry which is preliminary data.</text>
</comment>
<dbReference type="Proteomes" id="UP001207687">
    <property type="component" value="Unassembled WGS sequence"/>
</dbReference>
<evidence type="ECO:0000313" key="2">
    <source>
        <dbReference type="EMBL" id="MCW2282225.1"/>
    </source>
</evidence>
<proteinExistence type="predicted"/>
<organism evidence="2 3">
    <name type="scientific">Lactococcus lactis</name>
    <dbReference type="NCBI Taxonomy" id="1358"/>
    <lineage>
        <taxon>Bacteria</taxon>
        <taxon>Bacillati</taxon>
        <taxon>Bacillota</taxon>
        <taxon>Bacilli</taxon>
        <taxon>Lactobacillales</taxon>
        <taxon>Streptococcaceae</taxon>
        <taxon>Lactococcus</taxon>
    </lineage>
</organism>